<dbReference type="InterPro" id="IPR000477">
    <property type="entry name" value="RT_dom"/>
</dbReference>
<dbReference type="SUPFAM" id="SSF56672">
    <property type="entry name" value="DNA/RNA polymerases"/>
    <property type="match status" value="1"/>
</dbReference>
<feature type="domain" description="Reverse transcriptase" evidence="1">
    <location>
        <begin position="1"/>
        <end position="255"/>
    </location>
</feature>
<dbReference type="HOGENOM" id="CLU_000680_13_3_1"/>
<dbReference type="EMBL" id="AFYH01065113">
    <property type="status" value="NOT_ANNOTATED_CDS"/>
    <property type="molecule type" value="Genomic_DNA"/>
</dbReference>
<dbReference type="InterPro" id="IPR043502">
    <property type="entry name" value="DNA/RNA_pol_sf"/>
</dbReference>
<proteinExistence type="predicted"/>
<evidence type="ECO:0000313" key="2">
    <source>
        <dbReference type="Ensembl" id="ENSLACP00000022879.1"/>
    </source>
</evidence>
<dbReference type="InParanoid" id="M3XJH3"/>
<protein>
    <recommendedName>
        <fullName evidence="1">Reverse transcriptase domain-containing protein</fullName>
    </recommendedName>
</protein>
<evidence type="ECO:0000259" key="1">
    <source>
        <dbReference type="PROSITE" id="PS50878"/>
    </source>
</evidence>
<dbReference type="eggNOG" id="KOG1075">
    <property type="taxonomic scope" value="Eukaryota"/>
</dbReference>
<evidence type="ECO:0000313" key="3">
    <source>
        <dbReference type="Proteomes" id="UP000008672"/>
    </source>
</evidence>
<dbReference type="OMA" id="VETHDSC"/>
<reference evidence="2" key="3">
    <citation type="submission" date="2025-09" db="UniProtKB">
        <authorList>
            <consortium name="Ensembl"/>
        </authorList>
    </citation>
    <scope>IDENTIFICATION</scope>
</reference>
<accession>M3XJH3</accession>
<name>M3XJH3_LATCH</name>
<dbReference type="Ensembl" id="ENSLACT00000025331.1">
    <property type="protein sequence ID" value="ENSLACP00000022879.1"/>
    <property type="gene ID" value="ENSLACG00000022236.1"/>
</dbReference>
<keyword evidence="3" id="KW-1185">Reference proteome</keyword>
<dbReference type="Proteomes" id="UP000008672">
    <property type="component" value="Unassembled WGS sequence"/>
</dbReference>
<dbReference type="PANTHER" id="PTHR33332">
    <property type="entry name" value="REVERSE TRANSCRIPTASE DOMAIN-CONTAINING PROTEIN"/>
    <property type="match status" value="1"/>
</dbReference>
<dbReference type="GeneTree" id="ENSGT01150000286909"/>
<dbReference type="PROSITE" id="PS50878">
    <property type="entry name" value="RT_POL"/>
    <property type="match status" value="1"/>
</dbReference>
<dbReference type="AlphaFoldDB" id="M3XJH3"/>
<reference evidence="2" key="2">
    <citation type="submission" date="2025-08" db="UniProtKB">
        <authorList>
            <consortium name="Ensembl"/>
        </authorList>
    </citation>
    <scope>IDENTIFICATION</scope>
</reference>
<organism evidence="2 3">
    <name type="scientific">Latimeria chalumnae</name>
    <name type="common">Coelacanth</name>
    <dbReference type="NCBI Taxonomy" id="7897"/>
    <lineage>
        <taxon>Eukaryota</taxon>
        <taxon>Metazoa</taxon>
        <taxon>Chordata</taxon>
        <taxon>Craniata</taxon>
        <taxon>Vertebrata</taxon>
        <taxon>Euteleostomi</taxon>
        <taxon>Coelacanthiformes</taxon>
        <taxon>Coelacanthidae</taxon>
        <taxon>Latimeria</taxon>
    </lineage>
</organism>
<reference evidence="3" key="1">
    <citation type="submission" date="2011-08" db="EMBL/GenBank/DDBJ databases">
        <title>The draft genome of Latimeria chalumnae.</title>
        <authorList>
            <person name="Di Palma F."/>
            <person name="Alfoldi J."/>
            <person name="Johnson J."/>
            <person name="Berlin A."/>
            <person name="Gnerre S."/>
            <person name="Jaffe D."/>
            <person name="MacCallum I."/>
            <person name="Young S."/>
            <person name="Walker B.J."/>
            <person name="Lander E."/>
            <person name="Lindblad-Toh K."/>
        </authorList>
    </citation>
    <scope>NUCLEOTIDE SEQUENCE [LARGE SCALE GENOMIC DNA]</scope>
    <source>
        <strain evidence="3">Wild caught</strain>
    </source>
</reference>
<sequence>MVQYGICSSAAILNVERDNHFLPAHHTTASRHSNLIKCLHQPDCFFYNSTKNALVKVVSDLLTTMDKGLLSLLVQLDLSSAFDTIDHGILLDRLEHHLGISGTILNWFQSFLSGRSQVVRIRDSVSVPSEISCGVPQGSILSPMLFAIYLLQLGDIVRRYGVDFHCYANDVQLYLAFPANTGAVAVLEQCLGAIWSWLSGNWLRLNQGKSEVLLVGRRCMYEKFADSFSPPMINGSFLRSVKVTRSLGVFLDSSLTLERHLSSVASAGFFHLRNIQKLCPFLPHDSLATLL</sequence>
<dbReference type="Pfam" id="PF00078">
    <property type="entry name" value="RVT_1"/>
    <property type="match status" value="1"/>
</dbReference>